<keyword evidence="3" id="KW-0145">Chemotaxis</keyword>
<keyword evidence="7 9" id="KW-0807">Transducer</keyword>
<dbReference type="OrthoDB" id="9816383at2"/>
<reference evidence="14 16" key="1">
    <citation type="journal article" date="2016" name="Front. Microbiol.">
        <title>Genome Sequence of the Piezophilic, Mesophilic Sulfate-Reducing Bacterium Desulfovibrio indicus J2T.</title>
        <authorList>
            <person name="Cao J."/>
            <person name="Maignien L."/>
            <person name="Shao Z."/>
            <person name="Alain K."/>
            <person name="Jebbar M."/>
        </authorList>
    </citation>
    <scope>NUCLEOTIDE SEQUENCE [LARGE SCALE GENOMIC DNA]</scope>
    <source>
        <strain evidence="14 16">J2</strain>
    </source>
</reference>
<dbReference type="InterPro" id="IPR003660">
    <property type="entry name" value="HAMP_dom"/>
</dbReference>
<evidence type="ECO:0000256" key="5">
    <source>
        <dbReference type="ARBA" id="ARBA00022989"/>
    </source>
</evidence>
<dbReference type="InterPro" id="IPR029151">
    <property type="entry name" value="Sensor-like_sf"/>
</dbReference>
<dbReference type="Gene3D" id="1.10.8.500">
    <property type="entry name" value="HAMP domain in histidine kinase"/>
    <property type="match status" value="1"/>
</dbReference>
<dbReference type="PROSITE" id="PS50111">
    <property type="entry name" value="CHEMOTAXIS_TRANSDUC_2"/>
    <property type="match status" value="1"/>
</dbReference>
<evidence type="ECO:0000256" key="11">
    <source>
        <dbReference type="SAM" id="Phobius"/>
    </source>
</evidence>
<dbReference type="CDD" id="cd18773">
    <property type="entry name" value="PDC1_HK_sensor"/>
    <property type="match status" value="1"/>
</dbReference>
<evidence type="ECO:0000313" key="16">
    <source>
        <dbReference type="Proteomes" id="UP000055611"/>
    </source>
</evidence>
<dbReference type="PROSITE" id="PS50885">
    <property type="entry name" value="HAMP"/>
    <property type="match status" value="1"/>
</dbReference>
<accession>A0A126QJH4</accession>
<dbReference type="InterPro" id="IPR004089">
    <property type="entry name" value="MCPsignal_dom"/>
</dbReference>
<dbReference type="GO" id="GO:0007165">
    <property type="term" value="P:signal transduction"/>
    <property type="evidence" value="ECO:0007669"/>
    <property type="project" value="UniProtKB-KW"/>
</dbReference>
<dbReference type="EMBL" id="CP014206">
    <property type="protein sequence ID" value="AMK10143.1"/>
    <property type="molecule type" value="Genomic_DNA"/>
</dbReference>
<comment type="subcellular location">
    <subcellularLocation>
        <location evidence="1">Cell membrane</location>
        <topology evidence="1">Multi-pass membrane protein</topology>
    </subcellularLocation>
</comment>
<comment type="similarity">
    <text evidence="8">Belongs to the methyl-accepting chemotaxis (MCP) protein family.</text>
</comment>
<dbReference type="PANTHER" id="PTHR32089:SF112">
    <property type="entry name" value="LYSOZYME-LIKE PROTEIN-RELATED"/>
    <property type="match status" value="1"/>
</dbReference>
<evidence type="ECO:0000256" key="1">
    <source>
        <dbReference type="ARBA" id="ARBA00004651"/>
    </source>
</evidence>
<keyword evidence="4 11" id="KW-0812">Transmembrane</keyword>
<keyword evidence="16" id="KW-1185">Reference proteome</keyword>
<dbReference type="CDD" id="cd18774">
    <property type="entry name" value="PDC2_HK_sensor"/>
    <property type="match status" value="1"/>
</dbReference>
<evidence type="ECO:0000259" key="13">
    <source>
        <dbReference type="PROSITE" id="PS50885"/>
    </source>
</evidence>
<dbReference type="AlphaFoldDB" id="A0A126QJH4"/>
<evidence type="ECO:0000256" key="6">
    <source>
        <dbReference type="ARBA" id="ARBA00023136"/>
    </source>
</evidence>
<evidence type="ECO:0000313" key="15">
    <source>
        <dbReference type="EMBL" id="TDT87848.1"/>
    </source>
</evidence>
<evidence type="ECO:0000256" key="10">
    <source>
        <dbReference type="SAM" id="Coils"/>
    </source>
</evidence>
<evidence type="ECO:0000256" key="9">
    <source>
        <dbReference type="PROSITE-ProRule" id="PRU00284"/>
    </source>
</evidence>
<keyword evidence="10" id="KW-0175">Coiled coil</keyword>
<evidence type="ECO:0000256" key="3">
    <source>
        <dbReference type="ARBA" id="ARBA00022500"/>
    </source>
</evidence>
<dbReference type="PANTHER" id="PTHR32089">
    <property type="entry name" value="METHYL-ACCEPTING CHEMOTAXIS PROTEIN MCPB"/>
    <property type="match status" value="1"/>
</dbReference>
<dbReference type="FunFam" id="1.10.287.950:FF:000001">
    <property type="entry name" value="Methyl-accepting chemotaxis sensory transducer"/>
    <property type="match status" value="1"/>
</dbReference>
<dbReference type="InterPro" id="IPR033479">
    <property type="entry name" value="dCache_1"/>
</dbReference>
<dbReference type="Proteomes" id="UP000055611">
    <property type="component" value="Chromosome"/>
</dbReference>
<keyword evidence="2" id="KW-1003">Cell membrane</keyword>
<dbReference type="Pfam" id="PF00672">
    <property type="entry name" value="HAMP"/>
    <property type="match status" value="1"/>
</dbReference>
<dbReference type="Pfam" id="PF00015">
    <property type="entry name" value="MCPsignal"/>
    <property type="match status" value="1"/>
</dbReference>
<dbReference type="SUPFAM" id="SSF58104">
    <property type="entry name" value="Methyl-accepting chemotaxis protein (MCP) signaling domain"/>
    <property type="match status" value="1"/>
</dbReference>
<evidence type="ECO:0000313" key="17">
    <source>
        <dbReference type="Proteomes" id="UP000295506"/>
    </source>
</evidence>
<feature type="domain" description="HAMP" evidence="13">
    <location>
        <begin position="345"/>
        <end position="397"/>
    </location>
</feature>
<dbReference type="Proteomes" id="UP000295506">
    <property type="component" value="Unassembled WGS sequence"/>
</dbReference>
<organism evidence="15 17">
    <name type="scientific">Pseudodesulfovibrio indicus</name>
    <dbReference type="NCBI Taxonomy" id="1716143"/>
    <lineage>
        <taxon>Bacteria</taxon>
        <taxon>Pseudomonadati</taxon>
        <taxon>Thermodesulfobacteriota</taxon>
        <taxon>Desulfovibrionia</taxon>
        <taxon>Desulfovibrionales</taxon>
        <taxon>Desulfovibrionaceae</taxon>
    </lineage>
</organism>
<name>A0A126QJH4_9BACT</name>
<keyword evidence="6 11" id="KW-0472">Membrane</keyword>
<protein>
    <submittedName>
        <fullName evidence="15">Methyl-accepting chemotaxis sensory transducer</fullName>
    </submittedName>
</protein>
<reference evidence="15 17" key="2">
    <citation type="submission" date="2019-03" db="EMBL/GenBank/DDBJ databases">
        <title>Genomic Encyclopedia of Type Strains, Phase IV (KMG-IV): sequencing the most valuable type-strain genomes for metagenomic binning, comparative biology and taxonomic classification.</title>
        <authorList>
            <person name="Goeker M."/>
        </authorList>
    </citation>
    <scope>NUCLEOTIDE SEQUENCE [LARGE SCALE GENOMIC DNA]</scope>
    <source>
        <strain evidence="15 17">DSM 101483</strain>
    </source>
</reference>
<dbReference type="RefSeq" id="WP_066800038.1">
    <property type="nucleotide sequence ID" value="NZ_CP014206.1"/>
</dbReference>
<feature type="coiled-coil region" evidence="10">
    <location>
        <begin position="382"/>
        <end position="416"/>
    </location>
</feature>
<evidence type="ECO:0000256" key="4">
    <source>
        <dbReference type="ARBA" id="ARBA00022692"/>
    </source>
</evidence>
<proteinExistence type="inferred from homology"/>
<keyword evidence="5 11" id="KW-1133">Transmembrane helix</keyword>
<dbReference type="Gene3D" id="3.30.450.20">
    <property type="entry name" value="PAS domain"/>
    <property type="match status" value="2"/>
</dbReference>
<dbReference type="Pfam" id="PF02743">
    <property type="entry name" value="dCache_1"/>
    <property type="match status" value="1"/>
</dbReference>
<feature type="transmembrane region" description="Helical" evidence="11">
    <location>
        <begin position="323"/>
        <end position="347"/>
    </location>
</feature>
<dbReference type="Gene3D" id="1.10.287.950">
    <property type="entry name" value="Methyl-accepting chemotaxis protein"/>
    <property type="match status" value="1"/>
</dbReference>
<dbReference type="CDD" id="cd11386">
    <property type="entry name" value="MCP_signal"/>
    <property type="match status" value="1"/>
</dbReference>
<dbReference type="SMART" id="SM00304">
    <property type="entry name" value="HAMP"/>
    <property type="match status" value="1"/>
</dbReference>
<dbReference type="GO" id="GO:0006935">
    <property type="term" value="P:chemotaxis"/>
    <property type="evidence" value="ECO:0007669"/>
    <property type="project" value="UniProtKB-KW"/>
</dbReference>
<evidence type="ECO:0000259" key="12">
    <source>
        <dbReference type="PROSITE" id="PS50111"/>
    </source>
</evidence>
<dbReference type="SUPFAM" id="SSF103190">
    <property type="entry name" value="Sensory domain-like"/>
    <property type="match status" value="1"/>
</dbReference>
<sequence>MRLSIKILLFCLLVGIVPLAGMAGYSLRTASVSLEEQSFSKLVSLQEAKSHELEGLTDTWNRDIVMYSEAKYVYSALVRLRDIVFYAAKPGVRMDVSDEEYAHALRMVAPDFEPWVKVRGYADALVLDDTGRIVFSLAKGKELGEDIAKGPLSGSRLVGAWQRALKGETVFVDFHPYAPLDGLPCAFIAAPIRRHGQEIEGVAMLRIPIDSVNKVMHTRAGLGETGEAYLVGPDSLMRSDLHSDPVAHSVVASFADPRRGAMRSEAAELALRGQSGRMQGMDYRGREVLAAYSPIPVGDTAWGLVGKIDADEALDPVRRLRNAAMVVGGGSVAAIILVTLVFLRFTLLKPLDGLRQYAVRVAEGDLDARPEGVFRGELGQVSEAIERMVRNLGEKMQEAEEASRLASSRAAEAEAAMVRADGERKARTDAARAQREGMLQAAGMLESVVSGMREASSTVNKESDSIMAGANSLSARVESTATSMEQLAGSIREVAENAETASRDAGHAHERAREGSEVVRRTVESIAEVHTITEALKKQVASLGSKADSIGKVMNVISDIADQTNLLALNAAIEAARAGEAGRGFAVVADEVRKLAEKTMDATREVGGSISAIQSDVRENIKGMDSAAGKVEVANRLAGESGAALNEIMEFFETTSRQVEAIAAASTQQSQVGEEINRAVSEVDEVSSRTAAAVAQTGGAITELTGQIETLSKLYGLFMLLGEGTVQRQVESLAKAPDLIQGRPSQQLALLAKVVRDNPSLEMAWITDTRGIQVTEYATAHGVVPGGIGGPGANWSDRDWFREPMRTGESFISNIYYSDTIEDYCLTVATPVKDREGNILSLLAVDVRHGTQAGERV</sequence>
<dbReference type="GO" id="GO:0005886">
    <property type="term" value="C:plasma membrane"/>
    <property type="evidence" value="ECO:0007669"/>
    <property type="project" value="UniProtKB-SubCell"/>
</dbReference>
<feature type="domain" description="Methyl-accepting transducer" evidence="12">
    <location>
        <begin position="448"/>
        <end position="684"/>
    </location>
</feature>
<evidence type="ECO:0000313" key="14">
    <source>
        <dbReference type="EMBL" id="AMK10143.1"/>
    </source>
</evidence>
<gene>
    <name evidence="14" type="ORF">AWY79_02935</name>
    <name evidence="15" type="ORF">EDC59_10743</name>
</gene>
<dbReference type="EMBL" id="SOBK01000007">
    <property type="protein sequence ID" value="TDT87848.1"/>
    <property type="molecule type" value="Genomic_DNA"/>
</dbReference>
<dbReference type="SMART" id="SM00283">
    <property type="entry name" value="MA"/>
    <property type="match status" value="1"/>
</dbReference>
<evidence type="ECO:0000256" key="7">
    <source>
        <dbReference type="ARBA" id="ARBA00023224"/>
    </source>
</evidence>
<dbReference type="CDD" id="cd06225">
    <property type="entry name" value="HAMP"/>
    <property type="match status" value="1"/>
</dbReference>
<dbReference type="KEGG" id="dej:AWY79_02935"/>
<evidence type="ECO:0000256" key="8">
    <source>
        <dbReference type="ARBA" id="ARBA00029447"/>
    </source>
</evidence>
<evidence type="ECO:0000256" key="2">
    <source>
        <dbReference type="ARBA" id="ARBA00022475"/>
    </source>
</evidence>